<keyword evidence="1" id="KW-0614">Plasmid</keyword>
<dbReference type="OrthoDB" id="9787127at2"/>
<dbReference type="EMBL" id="CP029390">
    <property type="protein sequence ID" value="AWL27198.1"/>
    <property type="molecule type" value="Genomic_DNA"/>
</dbReference>
<dbReference type="RefSeq" id="WP_065995572.1">
    <property type="nucleotide sequence ID" value="NZ_CP029390.2"/>
</dbReference>
<proteinExistence type="predicted"/>
<dbReference type="AlphaFoldDB" id="A0A2S2F8G3"/>
<evidence type="ECO:0000313" key="1">
    <source>
        <dbReference type="EMBL" id="AWL27198.1"/>
    </source>
</evidence>
<sequence>MFEVEQKFNEEMRQIYDKSKELTPPYKPTRFKKMLDQYGGIETANRLLISSSKIPDGFTELYSRGPEALKLTVEYLILKPEYSALFNPDQQEIAKKRLKQLNIELP</sequence>
<keyword evidence="2" id="KW-1185">Reference proteome</keyword>
<organism evidence="1 2">
    <name type="scientific">Acinetobacter defluvii</name>
    <dbReference type="NCBI Taxonomy" id="1871111"/>
    <lineage>
        <taxon>Bacteria</taxon>
        <taxon>Pseudomonadati</taxon>
        <taxon>Pseudomonadota</taxon>
        <taxon>Gammaproteobacteria</taxon>
        <taxon>Moraxellales</taxon>
        <taxon>Moraxellaceae</taxon>
        <taxon>Acinetobacter</taxon>
    </lineage>
</organism>
<geneLocation type="plasmid" evidence="1 2">
    <name>p2_010030</name>
</geneLocation>
<dbReference type="Proteomes" id="UP000245977">
    <property type="component" value="Plasmid p2_010030"/>
</dbReference>
<protein>
    <submittedName>
        <fullName evidence="1">Uncharacterized protein</fullName>
    </submittedName>
</protein>
<name>A0A2S2F8G3_9GAMM</name>
<evidence type="ECO:0000313" key="2">
    <source>
        <dbReference type="Proteomes" id="UP000245977"/>
    </source>
</evidence>
<gene>
    <name evidence="1" type="ORF">DJ533_00500</name>
</gene>
<reference evidence="1" key="1">
    <citation type="submission" date="2019-08" db="EMBL/GenBank/DDBJ databases">
        <title>The complete genome of Acinetobacter defluvii strain WCHAD010030.</title>
        <authorList>
            <person name="Hu Y."/>
            <person name="Qin J."/>
            <person name="Feng Y."/>
            <person name="Zong Z."/>
        </authorList>
    </citation>
    <scope>NUCLEOTIDE SEQUENCE</scope>
    <source>
        <strain evidence="1">WCHA30</strain>
        <plasmid evidence="1">p2_010030</plasmid>
    </source>
</reference>
<dbReference type="KEGG" id="adv:DJ533_00500"/>
<accession>A0A2S2F8G3</accession>